<dbReference type="Gene3D" id="1.10.150.20">
    <property type="entry name" value="5' to 3' exonuclease, C-terminal subdomain"/>
    <property type="match status" value="1"/>
</dbReference>
<dbReference type="InterPro" id="IPR013783">
    <property type="entry name" value="Ig-like_fold"/>
</dbReference>
<feature type="compositionally biased region" description="Polar residues" evidence="22">
    <location>
        <begin position="1911"/>
        <end position="1927"/>
    </location>
</feature>
<dbReference type="InterPro" id="IPR002298">
    <property type="entry name" value="DNA_polymerase_A"/>
</dbReference>
<proteinExistence type="inferred from homology"/>
<dbReference type="Gene3D" id="3.40.50.300">
    <property type="entry name" value="P-loop containing nucleotide triphosphate hydrolases"/>
    <property type="match status" value="2"/>
</dbReference>
<name>A0A6S7HEG0_PARCT</name>
<evidence type="ECO:0000256" key="16">
    <source>
        <dbReference type="ARBA" id="ARBA00023098"/>
    </source>
</evidence>
<dbReference type="GO" id="GO:0097681">
    <property type="term" value="P:double-strand break repair via alternative nonhomologous end joining"/>
    <property type="evidence" value="ECO:0007669"/>
    <property type="project" value="TreeGrafter"/>
</dbReference>
<dbReference type="InterPro" id="IPR048960">
    <property type="entry name" value="POLQ-like_helical"/>
</dbReference>
<dbReference type="Proteomes" id="UP001152795">
    <property type="component" value="Unassembled WGS sequence"/>
</dbReference>
<dbReference type="InterPro" id="IPR006828">
    <property type="entry name" value="ASC_dom"/>
</dbReference>
<feature type="compositionally biased region" description="Pro residues" evidence="22">
    <location>
        <begin position="344"/>
        <end position="357"/>
    </location>
</feature>
<dbReference type="GO" id="GO:0006261">
    <property type="term" value="P:DNA-templated DNA replication"/>
    <property type="evidence" value="ECO:0007669"/>
    <property type="project" value="InterPro"/>
</dbReference>
<dbReference type="InterPro" id="IPR014756">
    <property type="entry name" value="Ig_E-set"/>
</dbReference>
<keyword evidence="10" id="KW-0547">Nucleotide-binding</keyword>
<dbReference type="SMART" id="SM00490">
    <property type="entry name" value="HELICc"/>
    <property type="match status" value="1"/>
</dbReference>
<evidence type="ECO:0000256" key="1">
    <source>
        <dbReference type="ARBA" id="ARBA00001946"/>
    </source>
</evidence>
<comment type="cofactor">
    <cofactor evidence="1">
        <name>Mg(2+)</name>
        <dbReference type="ChEBI" id="CHEBI:18420"/>
    </cofactor>
</comment>
<dbReference type="InterPro" id="IPR046931">
    <property type="entry name" value="HTH_61"/>
</dbReference>
<feature type="compositionally biased region" description="Polar residues" evidence="22">
    <location>
        <begin position="1688"/>
        <end position="1705"/>
    </location>
</feature>
<comment type="similarity">
    <text evidence="3">Belongs to the DNA polymerase type-A family.</text>
</comment>
<feature type="region of interest" description="Disordered" evidence="22">
    <location>
        <begin position="338"/>
        <end position="361"/>
    </location>
</feature>
<dbReference type="GO" id="GO:0003677">
    <property type="term" value="F:DNA binding"/>
    <property type="evidence" value="ECO:0007669"/>
    <property type="project" value="InterPro"/>
</dbReference>
<feature type="region of interest" description="Disordered" evidence="22">
    <location>
        <begin position="1688"/>
        <end position="1712"/>
    </location>
</feature>
<feature type="region of interest" description="Disordered" evidence="22">
    <location>
        <begin position="1485"/>
        <end position="1566"/>
    </location>
</feature>
<dbReference type="InterPro" id="IPR001098">
    <property type="entry name" value="DNA-dir_DNA_pol_A_palm_dom"/>
</dbReference>
<evidence type="ECO:0000256" key="5">
    <source>
        <dbReference type="ARBA" id="ARBA00012417"/>
    </source>
</evidence>
<dbReference type="SUPFAM" id="SSF160219">
    <property type="entry name" value="AMPKBI-like"/>
    <property type="match status" value="1"/>
</dbReference>
<feature type="compositionally biased region" description="Basic and acidic residues" evidence="22">
    <location>
        <begin position="2027"/>
        <end position="2062"/>
    </location>
</feature>
<dbReference type="InterPro" id="IPR014001">
    <property type="entry name" value="Helicase_ATP-bd"/>
</dbReference>
<feature type="compositionally biased region" description="Polar residues" evidence="22">
    <location>
        <begin position="283"/>
        <end position="302"/>
    </location>
</feature>
<dbReference type="EMBL" id="CACRXK020002365">
    <property type="protein sequence ID" value="CAB3993967.1"/>
    <property type="molecule type" value="Genomic_DNA"/>
</dbReference>
<evidence type="ECO:0000313" key="23">
    <source>
        <dbReference type="EMBL" id="CAB3993967.1"/>
    </source>
</evidence>
<keyword evidence="13" id="KW-0276">Fatty acid metabolism</keyword>
<dbReference type="FunFam" id="1.10.3380.20:FF:000001">
    <property type="entry name" value="DNA polymerase theta"/>
    <property type="match status" value="1"/>
</dbReference>
<reference evidence="23" key="1">
    <citation type="submission" date="2020-04" db="EMBL/GenBank/DDBJ databases">
        <authorList>
            <person name="Alioto T."/>
            <person name="Alioto T."/>
            <person name="Gomez Garrido J."/>
        </authorList>
    </citation>
    <scope>NUCLEOTIDE SEQUENCE</scope>
    <source>
        <strain evidence="23">A484AB</strain>
    </source>
</reference>
<dbReference type="CDD" id="cd08638">
    <property type="entry name" value="DNA_pol_A_theta"/>
    <property type="match status" value="1"/>
</dbReference>
<keyword evidence="8" id="KW-0808">Transferase</keyword>
<dbReference type="GO" id="GO:0006631">
    <property type="term" value="P:fatty acid metabolic process"/>
    <property type="evidence" value="ECO:0007669"/>
    <property type="project" value="UniProtKB-KW"/>
</dbReference>
<dbReference type="InterPro" id="IPR043502">
    <property type="entry name" value="DNA/RNA_pol_sf"/>
</dbReference>
<dbReference type="InterPro" id="IPR036390">
    <property type="entry name" value="WH_DNA-bd_sf"/>
</dbReference>
<feature type="compositionally biased region" description="Polar residues" evidence="22">
    <location>
        <begin position="1391"/>
        <end position="1401"/>
    </location>
</feature>
<evidence type="ECO:0000256" key="12">
    <source>
        <dbReference type="ARBA" id="ARBA00022801"/>
    </source>
</evidence>
<feature type="compositionally biased region" description="Polar residues" evidence="22">
    <location>
        <begin position="1875"/>
        <end position="1903"/>
    </location>
</feature>
<dbReference type="FunFam" id="1.20.1060.10:FF:000003">
    <property type="entry name" value="Helicase and polymerase-containing protein TEBICHI"/>
    <property type="match status" value="1"/>
</dbReference>
<feature type="region of interest" description="Disordered" evidence="22">
    <location>
        <begin position="1875"/>
        <end position="1927"/>
    </location>
</feature>
<accession>A0A6S7HEG0</accession>
<feature type="region of interest" description="Disordered" evidence="22">
    <location>
        <begin position="1962"/>
        <end position="1993"/>
    </location>
</feature>
<dbReference type="Pfam" id="PF00476">
    <property type="entry name" value="DNA_pol_A"/>
    <property type="match status" value="1"/>
</dbReference>
<dbReference type="Gene3D" id="6.20.250.60">
    <property type="match status" value="1"/>
</dbReference>
<evidence type="ECO:0000256" key="20">
    <source>
        <dbReference type="ARBA" id="ARBA00049244"/>
    </source>
</evidence>
<dbReference type="FunFam" id="3.40.50.300:FF:000885">
    <property type="entry name" value="DNA polymerase theta"/>
    <property type="match status" value="1"/>
</dbReference>
<evidence type="ECO:0000256" key="6">
    <source>
        <dbReference type="ARBA" id="ARBA00022516"/>
    </source>
</evidence>
<feature type="compositionally biased region" description="Polar residues" evidence="22">
    <location>
        <begin position="1408"/>
        <end position="1423"/>
    </location>
</feature>
<dbReference type="Pfam" id="PF21099">
    <property type="entry name" value="POLQ_helical"/>
    <property type="match status" value="1"/>
</dbReference>
<comment type="similarity">
    <text evidence="4">Belongs to the 5'-AMP-activated protein kinase beta subunit family.</text>
</comment>
<dbReference type="InterPro" id="IPR001650">
    <property type="entry name" value="Helicase_C-like"/>
</dbReference>
<evidence type="ECO:0000256" key="22">
    <source>
        <dbReference type="SAM" id="MobiDB-lite"/>
    </source>
</evidence>
<comment type="subcellular location">
    <subcellularLocation>
        <location evidence="2">Nucleus</location>
    </subcellularLocation>
</comment>
<evidence type="ECO:0000256" key="15">
    <source>
        <dbReference type="ARBA" id="ARBA00022932"/>
    </source>
</evidence>
<organism evidence="23 24">
    <name type="scientific">Paramuricea clavata</name>
    <name type="common">Red gorgonian</name>
    <name type="synonym">Violescent sea-whip</name>
    <dbReference type="NCBI Taxonomy" id="317549"/>
    <lineage>
        <taxon>Eukaryota</taxon>
        <taxon>Metazoa</taxon>
        <taxon>Cnidaria</taxon>
        <taxon>Anthozoa</taxon>
        <taxon>Octocorallia</taxon>
        <taxon>Malacalcyonacea</taxon>
        <taxon>Plexauridae</taxon>
        <taxon>Paramuricea</taxon>
    </lineage>
</organism>
<comment type="caution">
    <text evidence="23">The sequence shown here is derived from an EMBL/GenBank/DDBJ whole genome shotgun (WGS) entry which is preliminary data.</text>
</comment>
<feature type="region of interest" description="Disordered" evidence="22">
    <location>
        <begin position="268"/>
        <end position="309"/>
    </location>
</feature>
<feature type="compositionally biased region" description="Polar residues" evidence="22">
    <location>
        <begin position="1226"/>
        <end position="1246"/>
    </location>
</feature>
<dbReference type="GO" id="GO:0005737">
    <property type="term" value="C:cytoplasm"/>
    <property type="evidence" value="ECO:0007669"/>
    <property type="project" value="UniProtKB-ARBA"/>
</dbReference>
<dbReference type="InterPro" id="IPR032640">
    <property type="entry name" value="AMPK1_CBM"/>
</dbReference>
<dbReference type="InterPro" id="IPR027417">
    <property type="entry name" value="P-loop_NTPase"/>
</dbReference>
<dbReference type="Gene3D" id="2.60.40.10">
    <property type="entry name" value="Immunoglobulins"/>
    <property type="match status" value="1"/>
</dbReference>
<dbReference type="SUPFAM" id="SSF53098">
    <property type="entry name" value="Ribonuclease H-like"/>
    <property type="match status" value="1"/>
</dbReference>
<keyword evidence="7" id="KW-0597">Phosphoprotein</keyword>
<comment type="function">
    <text evidence="19">Non-catalytic subunit of AMP-activated protein kinase (AMPK), an energy sensor protein kinase that plays a key role in regulating cellular energy metabolism. In response to reduction of intracellular ATP levels, AMPK activates energy-producing pathways and inhibits energy-consuming processes: inhibits protein, carbohydrate and lipid biosynthesis, as well as cell growth and proliferation. AMPK acts via direct phosphorylation of metabolic enzymes, and by longer-term effects via phosphorylation of transcription regulators. Also acts as a regulator of cellular polarity by remodeling the actin cytoskeleton; probably by indirectly activating myosin. Beta non-catalytic subunit acts as a scaffold on which the AMPK complex assembles, via its C-terminus that bridges alpha (PRKAA1 or PRKAA2) and gamma subunits (PRKAG1, PRKAG2 or PRKAG3).</text>
</comment>
<dbReference type="SMART" id="SM00487">
    <property type="entry name" value="DEXDc"/>
    <property type="match status" value="1"/>
</dbReference>
<feature type="region of interest" description="Disordered" evidence="22">
    <location>
        <begin position="1223"/>
        <end position="1259"/>
    </location>
</feature>
<dbReference type="InterPro" id="IPR037256">
    <property type="entry name" value="ASC_dom_sf"/>
</dbReference>
<dbReference type="CDD" id="cd18795">
    <property type="entry name" value="SF2_C_Ski2"/>
    <property type="match status" value="1"/>
</dbReference>
<keyword evidence="12" id="KW-0378">Hydrolase</keyword>
<dbReference type="InterPro" id="IPR019760">
    <property type="entry name" value="DNA-dir_DNA_pol_A_CS"/>
</dbReference>
<dbReference type="GO" id="GO:0003887">
    <property type="term" value="F:DNA-directed DNA polymerase activity"/>
    <property type="evidence" value="ECO:0007669"/>
    <property type="project" value="UniProtKB-KW"/>
</dbReference>
<dbReference type="PRINTS" id="PR00868">
    <property type="entry name" value="DNAPOLI"/>
</dbReference>
<keyword evidence="11" id="KW-0227">DNA damage</keyword>
<dbReference type="SUPFAM" id="SSF158702">
    <property type="entry name" value="Sec63 N-terminal domain-like"/>
    <property type="match status" value="1"/>
</dbReference>
<dbReference type="PROSITE" id="PS00447">
    <property type="entry name" value="DNA_POLYMERASE_A"/>
    <property type="match status" value="1"/>
</dbReference>
<keyword evidence="9" id="KW-0548">Nucleotidyltransferase</keyword>
<dbReference type="OrthoDB" id="2320933at2759"/>
<feature type="compositionally biased region" description="Basic residues" evidence="22">
    <location>
        <begin position="1504"/>
        <end position="1518"/>
    </location>
</feature>
<dbReference type="Pfam" id="PF20470">
    <property type="entry name" value="HTH_61"/>
    <property type="match status" value="1"/>
</dbReference>
<evidence type="ECO:0000256" key="19">
    <source>
        <dbReference type="ARBA" id="ARBA00025180"/>
    </source>
</evidence>
<evidence type="ECO:0000256" key="8">
    <source>
        <dbReference type="ARBA" id="ARBA00022679"/>
    </source>
</evidence>
<dbReference type="Pfam" id="PF04739">
    <property type="entry name" value="AMPKBI"/>
    <property type="match status" value="1"/>
</dbReference>
<keyword evidence="24" id="KW-1185">Reference proteome</keyword>
<evidence type="ECO:0000256" key="7">
    <source>
        <dbReference type="ARBA" id="ARBA00022553"/>
    </source>
</evidence>
<feature type="compositionally biased region" description="Basic and acidic residues" evidence="22">
    <location>
        <begin position="1248"/>
        <end position="1259"/>
    </location>
</feature>
<evidence type="ECO:0000313" key="24">
    <source>
        <dbReference type="Proteomes" id="UP001152795"/>
    </source>
</evidence>
<dbReference type="InterPro" id="IPR057220">
    <property type="entry name" value="DUF7898"/>
</dbReference>
<dbReference type="Pfam" id="PF00270">
    <property type="entry name" value="DEAD"/>
    <property type="match status" value="1"/>
</dbReference>
<dbReference type="Gene3D" id="3.30.70.370">
    <property type="match status" value="1"/>
</dbReference>
<dbReference type="Gene3D" id="1.10.3380.20">
    <property type="match status" value="1"/>
</dbReference>
<evidence type="ECO:0000256" key="21">
    <source>
        <dbReference type="ARBA" id="ARBA00074669"/>
    </source>
</evidence>
<dbReference type="SMART" id="SM00482">
    <property type="entry name" value="POLAc"/>
    <property type="match status" value="1"/>
</dbReference>
<comment type="catalytic activity">
    <reaction evidence="20">
        <text>DNA(n) + a 2'-deoxyribonucleoside 5'-triphosphate = DNA(n+1) + diphosphate</text>
        <dbReference type="Rhea" id="RHEA:22508"/>
        <dbReference type="Rhea" id="RHEA-COMP:17339"/>
        <dbReference type="Rhea" id="RHEA-COMP:17340"/>
        <dbReference type="ChEBI" id="CHEBI:33019"/>
        <dbReference type="ChEBI" id="CHEBI:61560"/>
        <dbReference type="ChEBI" id="CHEBI:173112"/>
        <dbReference type="EC" id="2.7.7.7"/>
    </reaction>
</comment>
<evidence type="ECO:0000256" key="4">
    <source>
        <dbReference type="ARBA" id="ARBA00010926"/>
    </source>
</evidence>
<dbReference type="FunFam" id="3.40.50.300:FF:000753">
    <property type="entry name" value="Polymerase (DNA directed), theta"/>
    <property type="match status" value="1"/>
</dbReference>
<dbReference type="SUPFAM" id="SSF56672">
    <property type="entry name" value="DNA/RNA polymerases"/>
    <property type="match status" value="1"/>
</dbReference>
<dbReference type="CDD" id="cd18026">
    <property type="entry name" value="DEXHc_POLQ-like"/>
    <property type="match status" value="1"/>
</dbReference>
<dbReference type="InterPro" id="IPR011545">
    <property type="entry name" value="DEAD/DEAH_box_helicase_dom"/>
</dbReference>
<evidence type="ECO:0000256" key="14">
    <source>
        <dbReference type="ARBA" id="ARBA00022840"/>
    </source>
</evidence>
<evidence type="ECO:0000256" key="17">
    <source>
        <dbReference type="ARBA" id="ARBA00023204"/>
    </source>
</evidence>
<evidence type="ECO:0000256" key="10">
    <source>
        <dbReference type="ARBA" id="ARBA00022741"/>
    </source>
</evidence>
<feature type="compositionally biased region" description="Polar residues" evidence="22">
    <location>
        <begin position="1275"/>
        <end position="1296"/>
    </location>
</feature>
<dbReference type="InterPro" id="IPR012337">
    <property type="entry name" value="RNaseH-like_sf"/>
</dbReference>
<dbReference type="GO" id="GO:0016787">
    <property type="term" value="F:hydrolase activity"/>
    <property type="evidence" value="ECO:0007669"/>
    <property type="project" value="UniProtKB-KW"/>
</dbReference>
<dbReference type="FunFam" id="2.60.40.10:FF:000139">
    <property type="entry name" value="Protein kinase AMP-activated non-catalytic subunit beta 1"/>
    <property type="match status" value="1"/>
</dbReference>
<feature type="compositionally biased region" description="Polar residues" evidence="22">
    <location>
        <begin position="2064"/>
        <end position="2076"/>
    </location>
</feature>
<feature type="region of interest" description="Disordered" evidence="22">
    <location>
        <begin position="27"/>
        <end position="69"/>
    </location>
</feature>
<evidence type="ECO:0000256" key="18">
    <source>
        <dbReference type="ARBA" id="ARBA00023242"/>
    </source>
</evidence>
<dbReference type="FunFam" id="1.10.150.20:FF:000002">
    <property type="entry name" value="DNA polymerase I"/>
    <property type="match status" value="1"/>
</dbReference>
<sequence length="2827" mass="313987">MGQGTSGLVVGKAEKFDSTLEFEPGHKIFAQTEKNKRTRANTDSQMDFQSSDDKSEEMHRSSSGTSILPQSVPTMFKWENGGNIVYLSGSFNGWNSRIPMHGSNGEFVTIIELPEGDHEYKFFVDGHWVHDPNAPTTNDNFGGRNNVITVKTSDFEVMEALDDDDRQSGSGITVSSPPGSYAQLIPSHHNPVVIQDGMHASIPPALPPHLLNVILNKEAIDVNEPSLLQEPHHVSLNHLYALSIKEGVAVLSSTQRYREKLSQTWRQKAKSTEKTSKHAMVNNKYQDSSTPTTGLQEASNTVKGKDSSTEQCSLFNSSFGFDAQALLAVDKMEQEHMRGKKKPVPIPGLSPIIPNPSPRSSLPFTTTCSKANDMQSTPNETTRKNMRQQTMRKHREQCELSSWGLPDSILEQYLKIGITTMFEWQAQCLRTGNVLNGGNLVYSAPTSAGKTMVAEILMLKRILETKCKAMFILPFVSVAREKMFYLQRMFGEAGIKVDGYMGSQVPTKGFGSIDIAVCTIEKANGLVNRLMETGQLHSVGVIIVDEMHLIGDTSRGYLLELLLTKVLYMSQCTADTLLERNVQIIGMSATLPNLNVLATWLRADLYFTSYRPVPLTETFKVGPVIYDRSGNVLRELSQSRMVSGDDDHVLVLCRETVEEGNGVLVFCPTKAWCEKLAESIAKYFYASGSAKTGEPSLVMFDYDALKDVFEQLRSCQVGLDNVLGKTLRYGVAYHHAGLTYDERDIIEAGFRQGIIKVLVATSTLSSGVNLPARRVIIRTPMFYGKLLDALVYKQMSGRAGRKGVDSQGESIIICKTNEKQKARSLLEDDLKPVESCLVVKRSDEDEGNGIKRALLEIIASGVATTPADVQRYASCTFYVSSKEQEDGESTKNIIATTVGYLEKNEFITLKKKEDASTKANSSTTERYVPTQLGQATLASSLSPDEALVVFADLRKARKCFVLENELHILYQVTPIYVQDQWPNLDWYQYLRLWERLPSHMKRVSDLVGIEERFLNRAIRTRPPTRSEAQRHALRVHKRFYVALALHDLVHEVPLDTVARRYGASRGMFQSLQSSAATFAGMVTVFCHKLGWNNLEMLLSQFQNRLTFGIERELCDLVRISALNAFRARVLYSAGYHTIAAVAAASPAEVEKHLRSATPFQSNKKSEGESDYELRRRMRAKCVWVNGGKALTESEAAQEVVREACALLKEDALKLGVTWKPGATVASGEQDSKPITNNDVSRSQNIEYKNGDNHGQEKSSEDFLACKVTQSLETSKLRQKTSAKNLQIPPSNNVMKSSTKDPHIQDNRKEGLCSEMSSKKGDNVNDNMAVSTCNDQVSKDFIATTCSNTSTAPSSRPAVGNSTISSNVAVVSLPDQIAVNENANKTKDIVSETSQIPRSTTLSKEEPVQGSSVSHSASIQGSSVSHSTRTCSNIIYTAKENSSEATNCTNVSRSPKGFTLRKPLFETHGDTCKKVFSSVRELPNNKELTSDVGSKPLKGMGRETPRKKRDSSLKRKHSMSKSPKDGNGPKVKLMDPRKPSGYSDKQVNARESILDPPRSKSGVNDQKDNFYTDCLDNFKMKEHGTPSKRKARCVLLLESSTDSQKVSSGKVPTLSNNKKYSNPIEQSHQVLLPVTSEFSNKIKTPEKKITSSDPLGEKHFDVVDMNECITMEKNKPNSHSKFENPISEVTSNLGNPFSSNTKTPTGRQFEVQDESPELITTAETDKTTPALSKVPFTEIEYKTTSPDLLVTSPELYSEALFPDYQSPQDQSFEMQVDKMSESSGFENLDISLQNLAVSLKEEENKILVEDKEETKPGDEVHTPCGVNLQDKRPEENITSLAAICTPGMFDSEMLFSQLTQVPLDNNRSPEAVITHRNSAEQCRQNTEQPFSFDNLQKTPEQSKGYSEELPNSPGQSRTSPEQSQRSFDSFSLRLSQSFECASDSDLSSRALAAVAALEEKEMIAKDNQDKKGYPMDNHDKGEHPVDNQDSDGFEGFQEISNISLLTLAAIEAMDEELHQNHTSNLKQKKNEPKSVCESHASRESRVPHESSSASERRFTEIEQRSLPTKSVVSKSHRSAQTALSDVKECLKKSLTGSKFPFDIVDIAKNRNSFELFVESCKSNSFSFSVALEKRQPSGLTIGKKFNKGEKRLPARQKHRLAIEADNLTVVGVAACWGNERVFFLSLEDEGSGKSEVPWKERMDSLQSIMGSHADNHVKIAFGMKDQYKILSRACGVVVKGELQDPKIAAWLLDPGAKEKNFLQMVEHFFPQKSNLLQGMIGGCGYAGLGQATQSSVPARERSCLDAVFARMLMAHFRPMLEADGLWEAFTKIEMPVINCLARMELNGFGFSNSECEQIKHVLRAKLCALEQEAYGLANRSFSLTSPEEVSRVLFLELKLPPDGHTDVSPGKAVRPTRGGRRKKVKYFSTSKDVLEKLISLHPLPKVILEWRRINSALTKVVFPVQKEQVSCDPPLSMSRIFPTALTHTATGRVTFVEPNIQNVPRDFDINLPTVISDTPPNEDLERTKRHKGKGVYAPRDGFEPSSPGPQFSVSLRSAFVPFTNGILLAADYSQLELRLIAHLSSDGKLVGFLNAGGDAFRMIAGEIFHIAQDQISDEQRQRAKHVCYGIIYGIGAKALGQTLGVDENESALFVDAFKARFTGVRAYLKRTVDNCRRLGYVTTISGRRRYLPNIRSPNAAARSQAERQAVNTTVQGSAADLVKLAMANIDRRMCEQFTNCWQTHRQKSEDELGPRSPKFGKRREQKFRGANLVLQLHDELLFEVVQQDLSKVVGVVKDEMEAAMKLSVKIPVKIKSGKSWGTMVPIEF</sequence>
<keyword evidence="14" id="KW-0067">ATP-binding</keyword>
<dbReference type="Pfam" id="PF00271">
    <property type="entry name" value="Helicase_C"/>
    <property type="match status" value="1"/>
</dbReference>
<feature type="region of interest" description="Disordered" evidence="22">
    <location>
        <begin position="1391"/>
        <end position="1423"/>
    </location>
</feature>
<dbReference type="SUPFAM" id="SSF46785">
    <property type="entry name" value="Winged helix' DNA-binding domain"/>
    <property type="match status" value="1"/>
</dbReference>
<dbReference type="InterPro" id="IPR036397">
    <property type="entry name" value="RNaseH_sf"/>
</dbReference>
<keyword evidence="6" id="KW-0444">Lipid biosynthesis</keyword>
<dbReference type="EC" id="2.7.7.7" evidence="5"/>
<dbReference type="GO" id="GO:0005634">
    <property type="term" value="C:nucleus"/>
    <property type="evidence" value="ECO:0007669"/>
    <property type="project" value="UniProtKB-SubCell"/>
</dbReference>
<feature type="region of interest" description="Disordered" evidence="22">
    <location>
        <begin position="1275"/>
        <end position="1305"/>
    </location>
</feature>
<evidence type="ECO:0000256" key="13">
    <source>
        <dbReference type="ARBA" id="ARBA00022832"/>
    </source>
</evidence>
<dbReference type="SUPFAM" id="SSF81296">
    <property type="entry name" value="E set domains"/>
    <property type="match status" value="1"/>
</dbReference>
<dbReference type="Gene3D" id="1.20.1060.10">
    <property type="entry name" value="Taq DNA Polymerase, Chain T, domain 4"/>
    <property type="match status" value="1"/>
</dbReference>
<dbReference type="CDD" id="cd02859">
    <property type="entry name" value="E_set_AMPKbeta_like_N"/>
    <property type="match status" value="1"/>
</dbReference>
<evidence type="ECO:0000256" key="2">
    <source>
        <dbReference type="ARBA" id="ARBA00004123"/>
    </source>
</evidence>
<dbReference type="Gene3D" id="3.30.420.10">
    <property type="entry name" value="Ribonuclease H-like superfamily/Ribonuclease H"/>
    <property type="match status" value="1"/>
</dbReference>
<dbReference type="PANTHER" id="PTHR10133">
    <property type="entry name" value="DNA POLYMERASE I"/>
    <property type="match status" value="1"/>
</dbReference>
<dbReference type="SMART" id="SM01010">
    <property type="entry name" value="AMPKBI"/>
    <property type="match status" value="1"/>
</dbReference>
<protein>
    <recommendedName>
        <fullName evidence="21">DNA polymerase theta</fullName>
        <ecNumber evidence="5">2.7.7.7</ecNumber>
    </recommendedName>
</protein>
<dbReference type="SUPFAM" id="SSF52540">
    <property type="entry name" value="P-loop containing nucleoside triphosphate hydrolases"/>
    <property type="match status" value="1"/>
</dbReference>
<dbReference type="Pfam" id="PF25453">
    <property type="entry name" value="DUF7898"/>
    <property type="match status" value="1"/>
</dbReference>
<evidence type="ECO:0000256" key="11">
    <source>
        <dbReference type="ARBA" id="ARBA00022763"/>
    </source>
</evidence>
<dbReference type="PANTHER" id="PTHR10133:SF62">
    <property type="entry name" value="DNA POLYMERASE THETA"/>
    <property type="match status" value="1"/>
</dbReference>
<feature type="compositionally biased region" description="Basic and acidic residues" evidence="22">
    <location>
        <begin position="1962"/>
        <end position="1985"/>
    </location>
</feature>
<dbReference type="PROSITE" id="PS51194">
    <property type="entry name" value="HELICASE_CTER"/>
    <property type="match status" value="1"/>
</dbReference>
<keyword evidence="16" id="KW-0443">Lipid metabolism</keyword>
<gene>
    <name evidence="23" type="ORF">PACLA_8A079991</name>
</gene>
<keyword evidence="17" id="KW-0234">DNA repair</keyword>
<dbReference type="Pfam" id="PF16561">
    <property type="entry name" value="AMPK1_CBM"/>
    <property type="match status" value="1"/>
</dbReference>
<evidence type="ECO:0000256" key="9">
    <source>
        <dbReference type="ARBA" id="ARBA00022695"/>
    </source>
</evidence>
<dbReference type="PROSITE" id="PS51192">
    <property type="entry name" value="HELICASE_ATP_BIND_1"/>
    <property type="match status" value="1"/>
</dbReference>
<dbReference type="GO" id="GO:0005524">
    <property type="term" value="F:ATP binding"/>
    <property type="evidence" value="ECO:0007669"/>
    <property type="project" value="UniProtKB-KW"/>
</dbReference>
<keyword evidence="15" id="KW-0239">DNA-directed DNA polymerase</keyword>
<feature type="region of interest" description="Disordered" evidence="22">
    <location>
        <begin position="2019"/>
        <end position="2076"/>
    </location>
</feature>
<evidence type="ECO:0000256" key="3">
    <source>
        <dbReference type="ARBA" id="ARBA00007705"/>
    </source>
</evidence>
<feature type="compositionally biased region" description="Basic and acidic residues" evidence="22">
    <location>
        <begin position="51"/>
        <end position="60"/>
    </location>
</feature>
<keyword evidence="18" id="KW-0539">Nucleus</keyword>